<name>A0A1M0CXV9_ECOLX</name>
<proteinExistence type="predicted"/>
<dbReference type="AlphaFoldDB" id="A0A1M0CXV9"/>
<feature type="chain" id="PRO_5041161253" description="Adhesin" evidence="1">
    <location>
        <begin position="18"/>
        <end position="115"/>
    </location>
</feature>
<comment type="caution">
    <text evidence="2">The sequence shown here is derived from an EMBL/GenBank/DDBJ whole genome shotgun (WGS) entry which is preliminary data.</text>
</comment>
<sequence>MKKLVFAALLIPVMGHATTFSCKAIQEGHIDSGSQKVSVDSTFDIQDKKMTINLGGKTWRLDLVGQKSIAKMYATPDGGVAATYIDNGSIPIFVLRPSNPDGEMAVYTLSMCSEV</sequence>
<evidence type="ECO:0008006" key="4">
    <source>
        <dbReference type="Google" id="ProtNLM"/>
    </source>
</evidence>
<keyword evidence="1" id="KW-0732">Signal</keyword>
<evidence type="ECO:0000313" key="2">
    <source>
        <dbReference type="EMBL" id="MBA1888420.1"/>
    </source>
</evidence>
<reference evidence="2 3" key="1">
    <citation type="submission" date="2020-05" db="EMBL/GenBank/DDBJ databases">
        <title>Epidemiological investigations into extended-spectrum beta-lactam resistant Escherichia coli ST457 carried by Australian Silver gulls identified clonal lineages that cause ExPEC disease.</title>
        <authorList>
            <person name="Nesporova K."/>
            <person name="Wyrsch E.R."/>
            <person name="Valcek A."/>
            <person name="Bitar I."/>
            <person name="Chaw K."/>
            <person name="Harris P."/>
            <person name="Hrabak J."/>
            <person name="Djordjevic S.P."/>
            <person name="Dolejska M."/>
        </authorList>
    </citation>
    <scope>NUCLEOTIDE SEQUENCE [LARGE SCALE GENOMIC DNA]</scope>
    <source>
        <strain evidence="2 3">CE1966</strain>
    </source>
</reference>
<dbReference type="EMBL" id="JABFNF010000021">
    <property type="protein sequence ID" value="MBA1888420.1"/>
    <property type="molecule type" value="Genomic_DNA"/>
</dbReference>
<gene>
    <name evidence="2" type="ORF">HLX92_19880</name>
</gene>
<dbReference type="PROSITE" id="PS51257">
    <property type="entry name" value="PROKAR_LIPOPROTEIN"/>
    <property type="match status" value="1"/>
</dbReference>
<dbReference type="Proteomes" id="UP000523197">
    <property type="component" value="Unassembled WGS sequence"/>
</dbReference>
<accession>A0A1M0CXV9</accession>
<protein>
    <recommendedName>
        <fullName evidence="4">Adhesin</fullName>
    </recommendedName>
</protein>
<evidence type="ECO:0000313" key="3">
    <source>
        <dbReference type="Proteomes" id="UP000523197"/>
    </source>
</evidence>
<evidence type="ECO:0000256" key="1">
    <source>
        <dbReference type="SAM" id="SignalP"/>
    </source>
</evidence>
<dbReference type="RefSeq" id="WP_000737407.1">
    <property type="nucleotide sequence ID" value="NZ_AP017617.1"/>
</dbReference>
<feature type="signal peptide" evidence="1">
    <location>
        <begin position="1"/>
        <end position="17"/>
    </location>
</feature>
<organism evidence="2 3">
    <name type="scientific">Escherichia coli</name>
    <dbReference type="NCBI Taxonomy" id="562"/>
    <lineage>
        <taxon>Bacteria</taxon>
        <taxon>Pseudomonadati</taxon>
        <taxon>Pseudomonadota</taxon>
        <taxon>Gammaproteobacteria</taxon>
        <taxon>Enterobacterales</taxon>
        <taxon>Enterobacteriaceae</taxon>
        <taxon>Escherichia</taxon>
    </lineage>
</organism>